<accession>A0ABN1XY47</accession>
<evidence type="ECO:0000313" key="2">
    <source>
        <dbReference type="EMBL" id="GAA1391396.1"/>
    </source>
</evidence>
<feature type="chain" id="PRO_5045948182" description="Peptidase inhibitor family I36" evidence="1">
    <location>
        <begin position="36"/>
        <end position="190"/>
    </location>
</feature>
<name>A0ABN1XY47_9ACTN</name>
<keyword evidence="1" id="KW-0732">Signal</keyword>
<comment type="caution">
    <text evidence="2">The sequence shown here is derived from an EMBL/GenBank/DDBJ whole genome shotgun (WGS) entry which is preliminary data.</text>
</comment>
<sequence length="190" mass="20097">MPQTDRRRTAAPRRILAALVLSLLALMGATSTAAAAPAAPAAGFAAQARALGLTPGQAERLQARVDGYLASTGGTQIAADRIALPGGELRLALPGEQRTGDASLVGIPCPYTWVCAYSDPNYQGDALMLFTCGRLTPVSWGGTGSWINNQRAELRVKFYNSDKNVGWTSPGGYSSDPNAPWGWVYWLNPC</sequence>
<dbReference type="Proteomes" id="UP001499863">
    <property type="component" value="Unassembled WGS sequence"/>
</dbReference>
<proteinExistence type="predicted"/>
<keyword evidence="3" id="KW-1185">Reference proteome</keyword>
<evidence type="ECO:0000256" key="1">
    <source>
        <dbReference type="SAM" id="SignalP"/>
    </source>
</evidence>
<gene>
    <name evidence="2" type="ORF">GCM10009639_21200</name>
</gene>
<dbReference type="RefSeq" id="WP_344332011.1">
    <property type="nucleotide sequence ID" value="NZ_BAAAKJ010000110.1"/>
</dbReference>
<dbReference type="EMBL" id="BAAAKJ010000110">
    <property type="protein sequence ID" value="GAA1391396.1"/>
    <property type="molecule type" value="Genomic_DNA"/>
</dbReference>
<protein>
    <recommendedName>
        <fullName evidence="4">Peptidase inhibitor family I36</fullName>
    </recommendedName>
</protein>
<organism evidence="2 3">
    <name type="scientific">Kitasatospora putterlickiae</name>
    <dbReference type="NCBI Taxonomy" id="221725"/>
    <lineage>
        <taxon>Bacteria</taxon>
        <taxon>Bacillati</taxon>
        <taxon>Actinomycetota</taxon>
        <taxon>Actinomycetes</taxon>
        <taxon>Kitasatosporales</taxon>
        <taxon>Streptomycetaceae</taxon>
        <taxon>Kitasatospora</taxon>
    </lineage>
</organism>
<evidence type="ECO:0000313" key="3">
    <source>
        <dbReference type="Proteomes" id="UP001499863"/>
    </source>
</evidence>
<feature type="signal peptide" evidence="1">
    <location>
        <begin position="1"/>
        <end position="35"/>
    </location>
</feature>
<evidence type="ECO:0008006" key="4">
    <source>
        <dbReference type="Google" id="ProtNLM"/>
    </source>
</evidence>
<reference evidence="2 3" key="1">
    <citation type="journal article" date="2019" name="Int. J. Syst. Evol. Microbiol.">
        <title>The Global Catalogue of Microorganisms (GCM) 10K type strain sequencing project: providing services to taxonomists for standard genome sequencing and annotation.</title>
        <authorList>
            <consortium name="The Broad Institute Genomics Platform"/>
            <consortium name="The Broad Institute Genome Sequencing Center for Infectious Disease"/>
            <person name="Wu L."/>
            <person name="Ma J."/>
        </authorList>
    </citation>
    <scope>NUCLEOTIDE SEQUENCE [LARGE SCALE GENOMIC DNA]</scope>
    <source>
        <strain evidence="2 3">JCM 12393</strain>
    </source>
</reference>